<comment type="caution">
    <text evidence="2">The sequence shown here is derived from an EMBL/GenBank/DDBJ whole genome shotgun (WGS) entry which is preliminary data.</text>
</comment>
<protein>
    <submittedName>
        <fullName evidence="2">Uncharacterized protein</fullName>
    </submittedName>
</protein>
<evidence type="ECO:0000313" key="2">
    <source>
        <dbReference type="EMBL" id="GBP07422.1"/>
    </source>
</evidence>
<dbReference type="AlphaFoldDB" id="A0A4C1SYZ0"/>
<dbReference type="Proteomes" id="UP000299102">
    <property type="component" value="Unassembled WGS sequence"/>
</dbReference>
<gene>
    <name evidence="2" type="ORF">EVAR_4790_1</name>
</gene>
<feature type="region of interest" description="Disordered" evidence="1">
    <location>
        <begin position="53"/>
        <end position="86"/>
    </location>
</feature>
<proteinExistence type="predicted"/>
<reference evidence="2 3" key="1">
    <citation type="journal article" date="2019" name="Commun. Biol.">
        <title>The bagworm genome reveals a unique fibroin gene that provides high tensile strength.</title>
        <authorList>
            <person name="Kono N."/>
            <person name="Nakamura H."/>
            <person name="Ohtoshi R."/>
            <person name="Tomita M."/>
            <person name="Numata K."/>
            <person name="Arakawa K."/>
        </authorList>
    </citation>
    <scope>NUCLEOTIDE SEQUENCE [LARGE SCALE GENOMIC DNA]</scope>
</reference>
<accession>A0A4C1SYZ0</accession>
<name>A0A4C1SYZ0_EUMVA</name>
<feature type="compositionally biased region" description="Basic and acidic residues" evidence="1">
    <location>
        <begin position="64"/>
        <end position="77"/>
    </location>
</feature>
<evidence type="ECO:0000313" key="3">
    <source>
        <dbReference type="Proteomes" id="UP000299102"/>
    </source>
</evidence>
<keyword evidence="3" id="KW-1185">Reference proteome</keyword>
<sequence length="162" mass="18491">MWGREYGQMCDWLRNRKRYGYSVIHIRDSFLNKTETFVVTPTAPCEDGRLSTGAERMQRQHRQGCRDGARAGRDTSKFRTGRRPPRNSCHYRALIRGASRHLYSPPSQYKLSSLTAQKARPAPLAGGTSFHAVLSIRVGRLVSICLISDSEEFYRELLIDAK</sequence>
<dbReference type="EMBL" id="BGZK01000026">
    <property type="protein sequence ID" value="GBP07422.1"/>
    <property type="molecule type" value="Genomic_DNA"/>
</dbReference>
<organism evidence="2 3">
    <name type="scientific">Eumeta variegata</name>
    <name type="common">Bagworm moth</name>
    <name type="synonym">Eumeta japonica</name>
    <dbReference type="NCBI Taxonomy" id="151549"/>
    <lineage>
        <taxon>Eukaryota</taxon>
        <taxon>Metazoa</taxon>
        <taxon>Ecdysozoa</taxon>
        <taxon>Arthropoda</taxon>
        <taxon>Hexapoda</taxon>
        <taxon>Insecta</taxon>
        <taxon>Pterygota</taxon>
        <taxon>Neoptera</taxon>
        <taxon>Endopterygota</taxon>
        <taxon>Lepidoptera</taxon>
        <taxon>Glossata</taxon>
        <taxon>Ditrysia</taxon>
        <taxon>Tineoidea</taxon>
        <taxon>Psychidae</taxon>
        <taxon>Oiketicinae</taxon>
        <taxon>Eumeta</taxon>
    </lineage>
</organism>
<evidence type="ECO:0000256" key="1">
    <source>
        <dbReference type="SAM" id="MobiDB-lite"/>
    </source>
</evidence>